<dbReference type="SUPFAM" id="SSF53098">
    <property type="entry name" value="Ribonuclease H-like"/>
    <property type="match status" value="1"/>
</dbReference>
<dbReference type="GO" id="GO:0004523">
    <property type="term" value="F:RNA-DNA hybrid ribonuclease activity"/>
    <property type="evidence" value="ECO:0007669"/>
    <property type="project" value="InterPro"/>
</dbReference>
<feature type="domain" description="RNase H type-1" evidence="1">
    <location>
        <begin position="67"/>
        <end position="188"/>
    </location>
</feature>
<dbReference type="GO" id="GO:0003676">
    <property type="term" value="F:nucleic acid binding"/>
    <property type="evidence" value="ECO:0007669"/>
    <property type="project" value="InterPro"/>
</dbReference>
<comment type="caution">
    <text evidence="2">The sequence shown here is derived from an EMBL/GenBank/DDBJ whole genome shotgun (WGS) entry which is preliminary data.</text>
</comment>
<dbReference type="Pfam" id="PF13456">
    <property type="entry name" value="RVT_3"/>
    <property type="match status" value="1"/>
</dbReference>
<dbReference type="EMBL" id="QGKY02000190">
    <property type="protein sequence ID" value="KAF2587872.1"/>
    <property type="molecule type" value="Genomic_DNA"/>
</dbReference>
<proteinExistence type="predicted"/>
<protein>
    <recommendedName>
        <fullName evidence="1">RNase H type-1 domain-containing protein</fullName>
    </recommendedName>
</protein>
<dbReference type="InterPro" id="IPR036397">
    <property type="entry name" value="RNaseH_sf"/>
</dbReference>
<gene>
    <name evidence="2" type="ORF">F2Q70_00040711</name>
</gene>
<dbReference type="AlphaFoldDB" id="A0A8S9K0U5"/>
<accession>A0A8S9K0U5</accession>
<dbReference type="CDD" id="cd06222">
    <property type="entry name" value="RNase_H_like"/>
    <property type="match status" value="1"/>
</dbReference>
<evidence type="ECO:0000313" key="2">
    <source>
        <dbReference type="EMBL" id="KAF2587872.1"/>
    </source>
</evidence>
<dbReference type="PANTHER" id="PTHR47074:SF48">
    <property type="entry name" value="POLYNUCLEOTIDYL TRANSFERASE, RIBONUCLEASE H-LIKE SUPERFAMILY PROTEIN"/>
    <property type="match status" value="1"/>
</dbReference>
<dbReference type="InterPro" id="IPR002156">
    <property type="entry name" value="RNaseH_domain"/>
</dbReference>
<dbReference type="Gene3D" id="3.30.420.10">
    <property type="entry name" value="Ribonuclease H-like superfamily/Ribonuclease H"/>
    <property type="match status" value="1"/>
</dbReference>
<name>A0A8S9K0U5_BRACR</name>
<sequence>MKEVSKDVLATNSSYTVWVEKLREFNKLKGRKVAEETAVKRLEVQQPTITNQANPWRPPPSNWVKCNSDGAWHNERDTSGLGWICRNETGEVLWAGARAVTKTGSAILAEAEALKWGAETLANFGYKNIIFETDSLQLAKMINGTEEVWPILHPTIELIRHHLLQIESFEVRFYPRGGNKAADRIAKELITFVSSIHMLYPVVPMWLKYQVRSDKSVYQNNSW</sequence>
<dbReference type="InterPro" id="IPR012337">
    <property type="entry name" value="RNaseH-like_sf"/>
</dbReference>
<dbReference type="InterPro" id="IPR044730">
    <property type="entry name" value="RNase_H-like_dom_plant"/>
</dbReference>
<dbReference type="PANTHER" id="PTHR47074">
    <property type="entry name" value="BNAC02G40300D PROTEIN"/>
    <property type="match status" value="1"/>
</dbReference>
<reference evidence="2" key="1">
    <citation type="submission" date="2019-12" db="EMBL/GenBank/DDBJ databases">
        <title>Genome sequencing and annotation of Brassica cretica.</title>
        <authorList>
            <person name="Studholme D.J."/>
            <person name="Sarris P.F."/>
        </authorList>
    </citation>
    <scope>NUCLEOTIDE SEQUENCE</scope>
    <source>
        <strain evidence="2">PFS-102/07</strain>
        <tissue evidence="2">Leaf</tissue>
    </source>
</reference>
<evidence type="ECO:0000259" key="1">
    <source>
        <dbReference type="Pfam" id="PF13456"/>
    </source>
</evidence>
<organism evidence="2">
    <name type="scientific">Brassica cretica</name>
    <name type="common">Mustard</name>
    <dbReference type="NCBI Taxonomy" id="69181"/>
    <lineage>
        <taxon>Eukaryota</taxon>
        <taxon>Viridiplantae</taxon>
        <taxon>Streptophyta</taxon>
        <taxon>Embryophyta</taxon>
        <taxon>Tracheophyta</taxon>
        <taxon>Spermatophyta</taxon>
        <taxon>Magnoliopsida</taxon>
        <taxon>eudicotyledons</taxon>
        <taxon>Gunneridae</taxon>
        <taxon>Pentapetalae</taxon>
        <taxon>rosids</taxon>
        <taxon>malvids</taxon>
        <taxon>Brassicales</taxon>
        <taxon>Brassicaceae</taxon>
        <taxon>Brassiceae</taxon>
        <taxon>Brassica</taxon>
    </lineage>
</organism>
<dbReference type="InterPro" id="IPR052929">
    <property type="entry name" value="RNase_H-like_EbsB-rel"/>
</dbReference>